<proteinExistence type="predicted"/>
<dbReference type="OrthoDB" id="20872at2759"/>
<dbReference type="AlphaFoldDB" id="A0A1L7WMX6"/>
<dbReference type="Proteomes" id="UP000184330">
    <property type="component" value="Unassembled WGS sequence"/>
</dbReference>
<dbReference type="InterPro" id="IPR010730">
    <property type="entry name" value="HET"/>
</dbReference>
<feature type="domain" description="Heterokaryon incompatibility" evidence="2">
    <location>
        <begin position="23"/>
        <end position="107"/>
    </location>
</feature>
<evidence type="ECO:0000259" key="3">
    <source>
        <dbReference type="Pfam" id="PF26640"/>
    </source>
</evidence>
<evidence type="ECO:0000313" key="4">
    <source>
        <dbReference type="EMBL" id="CZR54130.1"/>
    </source>
</evidence>
<keyword evidence="5" id="KW-1185">Reference proteome</keyword>
<dbReference type="Pfam" id="PF06985">
    <property type="entry name" value="HET"/>
    <property type="match status" value="1"/>
</dbReference>
<protein>
    <submittedName>
        <fullName evidence="4">Uncharacterized protein</fullName>
    </submittedName>
</protein>
<reference evidence="4 5" key="1">
    <citation type="submission" date="2016-03" db="EMBL/GenBank/DDBJ databases">
        <authorList>
            <person name="Ploux O."/>
        </authorList>
    </citation>
    <scope>NUCLEOTIDE SEQUENCE [LARGE SCALE GENOMIC DNA]</scope>
    <source>
        <strain evidence="4 5">UAMH 11012</strain>
    </source>
</reference>
<dbReference type="InterPro" id="IPR058525">
    <property type="entry name" value="DUF8212"/>
</dbReference>
<evidence type="ECO:0000259" key="2">
    <source>
        <dbReference type="Pfam" id="PF06985"/>
    </source>
</evidence>
<evidence type="ECO:0000313" key="5">
    <source>
        <dbReference type="Proteomes" id="UP000184330"/>
    </source>
</evidence>
<dbReference type="PANTHER" id="PTHR10622:SF10">
    <property type="entry name" value="HET DOMAIN-CONTAINING PROTEIN"/>
    <property type="match status" value="1"/>
</dbReference>
<dbReference type="STRING" id="576137.A0A1L7WMX6"/>
<gene>
    <name evidence="4" type="ORF">PAC_04013</name>
</gene>
<dbReference type="PANTHER" id="PTHR10622">
    <property type="entry name" value="HET DOMAIN-CONTAINING PROTEIN"/>
    <property type="match status" value="1"/>
</dbReference>
<accession>A0A1L7WMX6</accession>
<evidence type="ECO:0000256" key="1">
    <source>
        <dbReference type="SAM" id="MobiDB-lite"/>
    </source>
</evidence>
<sequence length="646" mass="74047">MRLLNAKTLQLKDFVGDENIPKYAILSHTWGKDEISLQAWNDTDKETRGGFAKIKYCCDQAIRDNLEWAWVDTCCIDKSSSAELSEAINSMFRWYQNAVVCYAYLSDVPGHVNPAEDRSELVVSKWFKRGWTLQELLAPKNLIFFSSTWKRVGTKEELYHPLADITGIEAETLQGEDLQAVSVATRMSWAAKRETTRTEDMAYCLLGIFDINMPLLYGEGKRAFFRLQEEILKANSDQSIFAWGTSSIIKVEQFLDDEMNKLVNQSSEDLVIDSRFGGLLADSPADFEYSQHIDALAHWRLEKDGFKPKPPVIYNRGIHIELPVVEIVCDPPKNERRTPILNRVAKKTFEIAVLGCRIRKGYAVDEYNLLGVPIDFVGYDRSGVRYRKLVTISKPRYGLEPEAALQAKLRPLNLASLSTVLRDIEHLDHGLANYASHPIFPTSASGYSLAKVHCAPSTKFDRRNGIIWCDTTWDGVEAMFFFKCHLTGGAFAIALSSRPRWFTFEGDEKVMAERIYVHAKVLPESFQIPIEPFKEIHGREAGWQSLRERDNFYPARHCEESGRMMRIPLADFREAVVTTRWFRWGNRKGWQEELNVDVMDVARQRSPRPPVQQQTLPIRSSDKGVGRRRSRDGRHSKPDNANMNYR</sequence>
<organism evidence="4 5">
    <name type="scientific">Phialocephala subalpina</name>
    <dbReference type="NCBI Taxonomy" id="576137"/>
    <lineage>
        <taxon>Eukaryota</taxon>
        <taxon>Fungi</taxon>
        <taxon>Dikarya</taxon>
        <taxon>Ascomycota</taxon>
        <taxon>Pezizomycotina</taxon>
        <taxon>Leotiomycetes</taxon>
        <taxon>Helotiales</taxon>
        <taxon>Mollisiaceae</taxon>
        <taxon>Phialocephala</taxon>
        <taxon>Phialocephala fortinii species complex</taxon>
    </lineage>
</organism>
<feature type="domain" description="DUF8212" evidence="3">
    <location>
        <begin position="222"/>
        <end position="359"/>
    </location>
</feature>
<dbReference type="Pfam" id="PF26640">
    <property type="entry name" value="DUF8212"/>
    <property type="match status" value="1"/>
</dbReference>
<name>A0A1L7WMX6_9HELO</name>
<feature type="region of interest" description="Disordered" evidence="1">
    <location>
        <begin position="604"/>
        <end position="646"/>
    </location>
</feature>
<dbReference type="EMBL" id="FJOG01000004">
    <property type="protein sequence ID" value="CZR54130.1"/>
    <property type="molecule type" value="Genomic_DNA"/>
</dbReference>